<sequence length="176" mass="19711">MASPPVRLMHFDPRWRQEFEQTRSSILLSCEGRVVDVVHVGSTAISGLIARPTIDVLAGVADISMMESAALLIEGLNFRREATPAWAGQSIALCKPRYATPDHPDPTHCVYLMQTSAPAWIQAVSIRDYLRQNAETALDFEEAKVRRWRSGEGDRQQYEADKAIFFAHLIDQIDAS</sequence>
<keyword evidence="2" id="KW-1185">Reference proteome</keyword>
<dbReference type="RefSeq" id="WP_345682350.1">
    <property type="nucleotide sequence ID" value="NZ_BAABRO010000001.1"/>
</dbReference>
<accession>A0ABP9VKH3</accession>
<dbReference type="Pfam" id="PF04229">
    <property type="entry name" value="GrpB"/>
    <property type="match status" value="1"/>
</dbReference>
<reference evidence="1 2" key="1">
    <citation type="submission" date="2024-02" db="EMBL/GenBank/DDBJ databases">
        <title>Rhodopirellula caenicola NBRC 110016.</title>
        <authorList>
            <person name="Ichikawa N."/>
            <person name="Katano-Makiyama Y."/>
            <person name="Hidaka K."/>
        </authorList>
    </citation>
    <scope>NUCLEOTIDE SEQUENCE [LARGE SCALE GENOMIC DNA]</scope>
    <source>
        <strain evidence="1 2">NBRC 110016</strain>
    </source>
</reference>
<dbReference type="Gene3D" id="3.30.460.10">
    <property type="entry name" value="Beta Polymerase, domain 2"/>
    <property type="match status" value="1"/>
</dbReference>
<gene>
    <name evidence="1" type="ORF">Rcae01_00745</name>
</gene>
<evidence type="ECO:0000313" key="2">
    <source>
        <dbReference type="Proteomes" id="UP001416858"/>
    </source>
</evidence>
<dbReference type="EMBL" id="BAABRO010000001">
    <property type="protein sequence ID" value="GAA5505301.1"/>
    <property type="molecule type" value="Genomic_DNA"/>
</dbReference>
<dbReference type="PANTHER" id="PTHR34822:SF1">
    <property type="entry name" value="GRPB FAMILY PROTEIN"/>
    <property type="match status" value="1"/>
</dbReference>
<comment type="caution">
    <text evidence="1">The sequence shown here is derived from an EMBL/GenBank/DDBJ whole genome shotgun (WGS) entry which is preliminary data.</text>
</comment>
<evidence type="ECO:0000313" key="1">
    <source>
        <dbReference type="EMBL" id="GAA5505301.1"/>
    </source>
</evidence>
<proteinExistence type="predicted"/>
<dbReference type="Proteomes" id="UP001416858">
    <property type="component" value="Unassembled WGS sequence"/>
</dbReference>
<organism evidence="1 2">
    <name type="scientific">Novipirellula caenicola</name>
    <dbReference type="NCBI Taxonomy" id="1536901"/>
    <lineage>
        <taxon>Bacteria</taxon>
        <taxon>Pseudomonadati</taxon>
        <taxon>Planctomycetota</taxon>
        <taxon>Planctomycetia</taxon>
        <taxon>Pirellulales</taxon>
        <taxon>Pirellulaceae</taxon>
        <taxon>Novipirellula</taxon>
    </lineage>
</organism>
<dbReference type="PANTHER" id="PTHR34822">
    <property type="entry name" value="GRPB DOMAIN PROTEIN (AFU_ORTHOLOGUE AFUA_1G01530)"/>
    <property type="match status" value="1"/>
</dbReference>
<protein>
    <recommendedName>
        <fullName evidence="3">Dephospho-CoA kinase/protein folding accessory domain-containing protein</fullName>
    </recommendedName>
</protein>
<dbReference type="SUPFAM" id="SSF81301">
    <property type="entry name" value="Nucleotidyltransferase"/>
    <property type="match status" value="1"/>
</dbReference>
<dbReference type="InterPro" id="IPR007344">
    <property type="entry name" value="GrpB/CoaE"/>
</dbReference>
<name>A0ABP9VKH3_9BACT</name>
<evidence type="ECO:0008006" key="3">
    <source>
        <dbReference type="Google" id="ProtNLM"/>
    </source>
</evidence>
<dbReference type="InterPro" id="IPR043519">
    <property type="entry name" value="NT_sf"/>
</dbReference>